<feature type="domain" description="Integrase catalytic" evidence="2">
    <location>
        <begin position="20"/>
        <end position="203"/>
    </location>
</feature>
<feature type="region of interest" description="Disordered" evidence="1">
    <location>
        <begin position="15"/>
        <end position="38"/>
    </location>
</feature>
<dbReference type="PROSITE" id="PS50994">
    <property type="entry name" value="INTEGRASE"/>
    <property type="match status" value="1"/>
</dbReference>
<dbReference type="Proteomes" id="UP000030854">
    <property type="component" value="Unassembled WGS sequence"/>
</dbReference>
<accession>A0A0B1P5A7</accession>
<evidence type="ECO:0000313" key="3">
    <source>
        <dbReference type="EMBL" id="KHJ32126.1"/>
    </source>
</evidence>
<comment type="caution">
    <text evidence="3">The sequence shown here is derived from an EMBL/GenBank/DDBJ whole genome shotgun (WGS) entry which is preliminary data.</text>
</comment>
<dbReference type="HOGENOM" id="CLU_465543_0_0_1"/>
<gene>
    <name evidence="3" type="ORF">EV44_g3759</name>
</gene>
<dbReference type="InterPro" id="IPR001584">
    <property type="entry name" value="Integrase_cat-core"/>
</dbReference>
<reference evidence="3 4" key="1">
    <citation type="journal article" date="2014" name="BMC Genomics">
        <title>Adaptive genomic structural variation in the grape powdery mildew pathogen, Erysiphe necator.</title>
        <authorList>
            <person name="Jones L."/>
            <person name="Riaz S."/>
            <person name="Morales-Cruz A."/>
            <person name="Amrine K.C."/>
            <person name="McGuire B."/>
            <person name="Gubler W.D."/>
            <person name="Walker M.A."/>
            <person name="Cantu D."/>
        </authorList>
    </citation>
    <scope>NUCLEOTIDE SEQUENCE [LARGE SCALE GENOMIC DNA]</scope>
    <source>
        <strain evidence="4">c</strain>
    </source>
</reference>
<keyword evidence="4" id="KW-1185">Reference proteome</keyword>
<dbReference type="AlphaFoldDB" id="A0A0B1P5A7"/>
<feature type="compositionally biased region" description="Pro residues" evidence="1">
    <location>
        <begin position="370"/>
        <end position="379"/>
    </location>
</feature>
<protein>
    <recommendedName>
        <fullName evidence="2">Integrase catalytic domain-containing protein</fullName>
    </recommendedName>
</protein>
<sequence>MLSNRLDDSYVLLSRGADGNKGKPSALGSSSSSDSDSDSDSASIFIARVDNCSSWVATACVSCTAAIFSTTAFVLAAERVSTAARGWTRPALLTDFWTRLLESRTRSSFVSREFNQRASSMAITAMSVPVEAHWSIGLVERYHHTLRRCYKIITEELKDSVTSKDVRLQMVIKTVNDSAGLNGLIPTLLVFGIFPRMCNLDAPSPDITKRASATKSAVDEVIRVRAKREVNESIGQRNGPSTTLVNNLTMGSKVLVIREGIAGGSGRWTGLFELLSFERETWIVRLSNGPTNLRSTVVKPYYIDDSDAIIATRKRREQAWLARLVICTTVISYLDSSLVNSTNEIEKEEVAAFKAYLRQAIANFADADSPPSPPQVPIHPRPKKGSGKGIDKNLAKKTTVATPRIILSQAVNRETNKEADPLKIPQASDKIWAVVARKGHKKARIVNVGPNYRIVVPTVNNNQTQVVAGNKSAPKPFNKKNSSTPVSDTRSFVCLPQEHEWRKLSLAGIRGVLVKKLSISPALIGKIKPVHSGFAFSPCSTEARDKILNAGNGLFLSGAKLEAATNWVSVLIPTVPAFIRKKQGEV</sequence>
<dbReference type="EMBL" id="JNVN01002318">
    <property type="protein sequence ID" value="KHJ32126.1"/>
    <property type="molecule type" value="Genomic_DNA"/>
</dbReference>
<proteinExistence type="predicted"/>
<feature type="region of interest" description="Disordered" evidence="1">
    <location>
        <begin position="366"/>
        <end position="394"/>
    </location>
</feature>
<evidence type="ECO:0000313" key="4">
    <source>
        <dbReference type="Proteomes" id="UP000030854"/>
    </source>
</evidence>
<evidence type="ECO:0000256" key="1">
    <source>
        <dbReference type="SAM" id="MobiDB-lite"/>
    </source>
</evidence>
<name>A0A0B1P5A7_UNCNE</name>
<dbReference type="GO" id="GO:0015074">
    <property type="term" value="P:DNA integration"/>
    <property type="evidence" value="ECO:0007669"/>
    <property type="project" value="InterPro"/>
</dbReference>
<organism evidence="3 4">
    <name type="scientific">Uncinula necator</name>
    <name type="common">Grape powdery mildew</name>
    <dbReference type="NCBI Taxonomy" id="52586"/>
    <lineage>
        <taxon>Eukaryota</taxon>
        <taxon>Fungi</taxon>
        <taxon>Dikarya</taxon>
        <taxon>Ascomycota</taxon>
        <taxon>Pezizomycotina</taxon>
        <taxon>Leotiomycetes</taxon>
        <taxon>Erysiphales</taxon>
        <taxon>Erysiphaceae</taxon>
        <taxon>Erysiphe</taxon>
    </lineage>
</organism>
<evidence type="ECO:0000259" key="2">
    <source>
        <dbReference type="PROSITE" id="PS50994"/>
    </source>
</evidence>